<keyword evidence="8" id="KW-1185">Reference proteome</keyword>
<feature type="binding site" evidence="6">
    <location>
        <position position="42"/>
    </location>
    <ligand>
        <name>Mg(2+)</name>
        <dbReference type="ChEBI" id="CHEBI:18420"/>
        <label>1</label>
        <note>catalytic</note>
    </ligand>
</feature>
<dbReference type="GO" id="GO:0006020">
    <property type="term" value="P:inositol metabolic process"/>
    <property type="evidence" value="ECO:0007669"/>
    <property type="project" value="TreeGrafter"/>
</dbReference>
<evidence type="ECO:0000256" key="1">
    <source>
        <dbReference type="ARBA" id="ARBA00001946"/>
    </source>
</evidence>
<comment type="similarity">
    <text evidence="2">Belongs to the inositol monophosphatase superfamily.</text>
</comment>
<sequence>MSEAAILEVVRKNFGDHLILGEEGGLIGDSSSDYLWCIDPLDGTTNFAHGYPSFAVSVGVLFRGKPAAAAVVEFVGGPMCWNSRIFSAASGGGAFCNGQKVHVSQTDKSSPTLGYGIIKAIGDLCGGFVEVEDATASQRNLQWTRVKVRFGKKALANICIEVVEKAFGNHAPARPWDLVGVTANFDRLGSCRVGRMPFELGSQSEKVGLKSSEVQPKSFVPFNEESCSRGGFRLGFLNQTLQVSEAIGAKVSWPFPSLSSSSNVEVPVVANADKLRAVSGNDGSEPITNLPSVLVVSDFEPLACIPPDLVLIESTTVTSGRLYWVQKRA</sequence>
<evidence type="ECO:0000256" key="5">
    <source>
        <dbReference type="ARBA" id="ARBA00022842"/>
    </source>
</evidence>
<keyword evidence="5 6" id="KW-0460">Magnesium</keyword>
<dbReference type="PANTHER" id="PTHR20854:SF17">
    <property type="entry name" value="PHOSPHATASE IMPL1, CHLOROPLASTIC"/>
    <property type="match status" value="1"/>
</dbReference>
<name>A0AA89APC9_9ASTE</name>
<dbReference type="PANTHER" id="PTHR20854">
    <property type="entry name" value="INOSITOL MONOPHOSPHATASE"/>
    <property type="match status" value="1"/>
</dbReference>
<feature type="binding site" evidence="6">
    <location>
        <position position="22"/>
    </location>
    <ligand>
        <name>Mg(2+)</name>
        <dbReference type="ChEBI" id="CHEBI:18420"/>
        <label>1</label>
        <note>catalytic</note>
    </ligand>
</feature>
<dbReference type="PRINTS" id="PR00377">
    <property type="entry name" value="IMPHPHTASES"/>
</dbReference>
<comment type="caution">
    <text evidence="7">The sequence shown here is derived from an EMBL/GenBank/DDBJ whole genome shotgun (WGS) entry which is preliminary data.</text>
</comment>
<keyword evidence="3 6" id="KW-0479">Metal-binding</keyword>
<evidence type="ECO:0000256" key="6">
    <source>
        <dbReference type="PIRSR" id="PIRSR600760-2"/>
    </source>
</evidence>
<dbReference type="Proteomes" id="UP001188597">
    <property type="component" value="Unassembled WGS sequence"/>
</dbReference>
<dbReference type="InterPro" id="IPR000760">
    <property type="entry name" value="Inositol_monophosphatase-like"/>
</dbReference>
<comment type="cofactor">
    <cofactor evidence="1 6">
        <name>Mg(2+)</name>
        <dbReference type="ChEBI" id="CHEBI:18420"/>
    </cofactor>
</comment>
<dbReference type="FunFam" id="3.30.540.10:FF:000003">
    <property type="entry name" value="Inositol-1-monophosphatase"/>
    <property type="match status" value="1"/>
</dbReference>
<feature type="binding site" evidence="6">
    <location>
        <position position="39"/>
    </location>
    <ligand>
        <name>Mg(2+)</name>
        <dbReference type="ChEBI" id="CHEBI:18420"/>
        <label>1</label>
        <note>catalytic</note>
    </ligand>
</feature>
<evidence type="ECO:0000313" key="8">
    <source>
        <dbReference type="Proteomes" id="UP001188597"/>
    </source>
</evidence>
<dbReference type="EMBL" id="JAVXUP010001656">
    <property type="protein sequence ID" value="KAK3009343.1"/>
    <property type="molecule type" value="Genomic_DNA"/>
</dbReference>
<evidence type="ECO:0008006" key="9">
    <source>
        <dbReference type="Google" id="ProtNLM"/>
    </source>
</evidence>
<proteinExistence type="inferred from homology"/>
<dbReference type="Gene3D" id="3.30.540.10">
    <property type="entry name" value="Fructose-1,6-Bisphosphatase, subunit A, domain 1"/>
    <property type="match status" value="1"/>
</dbReference>
<protein>
    <recommendedName>
        <fullName evidence="9">Inositol-phosphate phosphatase</fullName>
    </recommendedName>
</protein>
<organism evidence="7 8">
    <name type="scientific">Escallonia herrerae</name>
    <dbReference type="NCBI Taxonomy" id="1293975"/>
    <lineage>
        <taxon>Eukaryota</taxon>
        <taxon>Viridiplantae</taxon>
        <taxon>Streptophyta</taxon>
        <taxon>Embryophyta</taxon>
        <taxon>Tracheophyta</taxon>
        <taxon>Spermatophyta</taxon>
        <taxon>Magnoliopsida</taxon>
        <taxon>eudicotyledons</taxon>
        <taxon>Gunneridae</taxon>
        <taxon>Pentapetalae</taxon>
        <taxon>asterids</taxon>
        <taxon>campanulids</taxon>
        <taxon>Escalloniales</taxon>
        <taxon>Escalloniaceae</taxon>
        <taxon>Escallonia</taxon>
    </lineage>
</organism>
<accession>A0AA89APC9</accession>
<dbReference type="PROSITE" id="PS00629">
    <property type="entry name" value="IMP_1"/>
    <property type="match status" value="1"/>
</dbReference>
<dbReference type="GO" id="GO:0008934">
    <property type="term" value="F:inositol monophosphate 1-phosphatase activity"/>
    <property type="evidence" value="ECO:0007669"/>
    <property type="project" value="TreeGrafter"/>
</dbReference>
<evidence type="ECO:0000256" key="4">
    <source>
        <dbReference type="ARBA" id="ARBA00022801"/>
    </source>
</evidence>
<dbReference type="GO" id="GO:0046872">
    <property type="term" value="F:metal ion binding"/>
    <property type="evidence" value="ECO:0007669"/>
    <property type="project" value="UniProtKB-KW"/>
</dbReference>
<evidence type="ECO:0000256" key="2">
    <source>
        <dbReference type="ARBA" id="ARBA00009759"/>
    </source>
</evidence>
<feature type="binding site" evidence="6">
    <location>
        <position position="41"/>
    </location>
    <ligand>
        <name>Mg(2+)</name>
        <dbReference type="ChEBI" id="CHEBI:18420"/>
        <label>1</label>
        <note>catalytic</note>
    </ligand>
</feature>
<evidence type="ECO:0000256" key="3">
    <source>
        <dbReference type="ARBA" id="ARBA00022723"/>
    </source>
</evidence>
<reference evidence="7" key="1">
    <citation type="submission" date="2022-12" db="EMBL/GenBank/DDBJ databases">
        <title>Draft genome assemblies for two species of Escallonia (Escalloniales).</title>
        <authorList>
            <person name="Chanderbali A."/>
            <person name="Dervinis C."/>
            <person name="Anghel I."/>
            <person name="Soltis D."/>
            <person name="Soltis P."/>
            <person name="Zapata F."/>
        </authorList>
    </citation>
    <scope>NUCLEOTIDE SEQUENCE</scope>
    <source>
        <strain evidence="7">UCBG64.0493</strain>
        <tissue evidence="7">Leaf</tissue>
    </source>
</reference>
<dbReference type="SUPFAM" id="SSF56655">
    <property type="entry name" value="Carbohydrate phosphatase"/>
    <property type="match status" value="1"/>
</dbReference>
<evidence type="ECO:0000313" key="7">
    <source>
        <dbReference type="EMBL" id="KAK3009343.1"/>
    </source>
</evidence>
<dbReference type="Pfam" id="PF00459">
    <property type="entry name" value="Inositol_P"/>
    <property type="match status" value="1"/>
</dbReference>
<dbReference type="GO" id="GO:0007165">
    <property type="term" value="P:signal transduction"/>
    <property type="evidence" value="ECO:0007669"/>
    <property type="project" value="TreeGrafter"/>
</dbReference>
<dbReference type="AlphaFoldDB" id="A0AA89APC9"/>
<gene>
    <name evidence="7" type="ORF">RJ639_013425</name>
</gene>
<dbReference type="InterPro" id="IPR020583">
    <property type="entry name" value="Inositol_monoP_metal-BS"/>
</dbReference>
<keyword evidence="4" id="KW-0378">Hydrolase</keyword>